<dbReference type="InterPro" id="IPR032466">
    <property type="entry name" value="Metal_Hydrolase"/>
</dbReference>
<reference evidence="4 5" key="1">
    <citation type="submission" date="2020-03" db="EMBL/GenBank/DDBJ databases">
        <title>Weissella sp. nov., isolated from Cybister lewisianus.</title>
        <authorList>
            <person name="Hyun D.-W."/>
            <person name="Bae J.-W."/>
        </authorList>
    </citation>
    <scope>NUCLEOTIDE SEQUENCE [LARGE SCALE GENOMIC DNA]</scope>
    <source>
        <strain evidence="4 5">HDW19</strain>
    </source>
</reference>
<dbReference type="GO" id="GO:0046872">
    <property type="term" value="F:metal ion binding"/>
    <property type="evidence" value="ECO:0007669"/>
    <property type="project" value="UniProtKB-KW"/>
</dbReference>
<dbReference type="GO" id="GO:0004536">
    <property type="term" value="F:DNA nuclease activity"/>
    <property type="evidence" value="ECO:0007669"/>
    <property type="project" value="InterPro"/>
</dbReference>
<dbReference type="Gene3D" id="3.20.20.140">
    <property type="entry name" value="Metal-dependent hydrolases"/>
    <property type="match status" value="1"/>
</dbReference>
<keyword evidence="1 3" id="KW-0479">Metal-binding</keyword>
<dbReference type="PANTHER" id="PTHR46124:SF2">
    <property type="entry name" value="D-AMINOACYL-TRNA DEACYLASE"/>
    <property type="match status" value="1"/>
</dbReference>
<evidence type="ECO:0000256" key="3">
    <source>
        <dbReference type="PIRSR" id="PIRSR005902-1"/>
    </source>
</evidence>
<feature type="binding site" evidence="3">
    <location>
        <position position="165"/>
    </location>
    <ligand>
        <name>a divalent metal cation</name>
        <dbReference type="ChEBI" id="CHEBI:60240"/>
        <label>2</label>
    </ligand>
</feature>
<evidence type="ECO:0000256" key="2">
    <source>
        <dbReference type="ARBA" id="ARBA00022801"/>
    </source>
</evidence>
<evidence type="ECO:0000313" key="5">
    <source>
        <dbReference type="Proteomes" id="UP000500741"/>
    </source>
</evidence>
<name>A0A6G8AYE0_9LACO</name>
<dbReference type="EMBL" id="CP049888">
    <property type="protein sequence ID" value="QIL49979.1"/>
    <property type="molecule type" value="Genomic_DNA"/>
</dbReference>
<dbReference type="InterPro" id="IPR018228">
    <property type="entry name" value="DNase_TatD-rel_CS"/>
</dbReference>
<feature type="binding site" evidence="3">
    <location>
        <position position="140"/>
    </location>
    <ligand>
        <name>a divalent metal cation</name>
        <dbReference type="ChEBI" id="CHEBI:60240"/>
        <label>2</label>
    </ligand>
</feature>
<gene>
    <name evidence="4" type="ORF">G7084_00730</name>
</gene>
<feature type="binding site" evidence="3">
    <location>
        <position position="215"/>
    </location>
    <ligand>
        <name>a divalent metal cation</name>
        <dbReference type="ChEBI" id="CHEBI:60240"/>
        <label>1</label>
    </ligand>
</feature>
<dbReference type="GO" id="GO:0005829">
    <property type="term" value="C:cytosol"/>
    <property type="evidence" value="ECO:0007669"/>
    <property type="project" value="TreeGrafter"/>
</dbReference>
<keyword evidence="2 4" id="KW-0378">Hydrolase</keyword>
<dbReference type="RefSeq" id="WP_166009136.1">
    <property type="nucleotide sequence ID" value="NZ_CP049888.1"/>
</dbReference>
<dbReference type="Pfam" id="PF01026">
    <property type="entry name" value="TatD_DNase"/>
    <property type="match status" value="1"/>
</dbReference>
<evidence type="ECO:0000256" key="1">
    <source>
        <dbReference type="ARBA" id="ARBA00022723"/>
    </source>
</evidence>
<feature type="binding site" evidence="3">
    <location>
        <position position="19"/>
    </location>
    <ligand>
        <name>a divalent metal cation</name>
        <dbReference type="ChEBI" id="CHEBI:60240"/>
        <label>1</label>
    </ligand>
</feature>
<dbReference type="InterPro" id="IPR015991">
    <property type="entry name" value="TatD/YcfH-like"/>
</dbReference>
<dbReference type="GO" id="GO:0016788">
    <property type="term" value="F:hydrolase activity, acting on ester bonds"/>
    <property type="evidence" value="ECO:0007669"/>
    <property type="project" value="InterPro"/>
</dbReference>
<dbReference type="PROSITE" id="PS01091">
    <property type="entry name" value="TATD_3"/>
    <property type="match status" value="1"/>
</dbReference>
<dbReference type="CDD" id="cd01310">
    <property type="entry name" value="TatD_DNAse"/>
    <property type="match status" value="1"/>
</dbReference>
<accession>A0A6G8AYE0</accession>
<dbReference type="AlphaFoldDB" id="A0A6G8AYE0"/>
<dbReference type="FunFam" id="3.20.20.140:FF:000005">
    <property type="entry name" value="TatD family hydrolase"/>
    <property type="match status" value="1"/>
</dbReference>
<sequence>MAIYDPTKRPTDAYDTHTHLNDETLWIDPAAYWARAREHRVMEMNVVGYNKIGNERAIELAQTLEGVHATVGWQTEDLANFDSQEMLILEQQLANPNVVGVGETGLDYYWPENPGHEVQKGALKNQLYLAHSMHKPVTIHSRDAFDDTYDILSNSNVSEFGGVMHSFTGGPEEAKRFLDLGMYISFSGIVTFNNAQEIKDAAKVVPLDRLLVETDAPFLAPVPLRGKTNEPMFVKYVLENLAEQLEMSYNDLAKITTDNAHRLWHTHNED</sequence>
<dbReference type="InterPro" id="IPR001130">
    <property type="entry name" value="TatD-like"/>
</dbReference>
<keyword evidence="5" id="KW-1185">Reference proteome</keyword>
<dbReference type="NCBIfam" id="TIGR00010">
    <property type="entry name" value="YchF/TatD family DNA exonuclease"/>
    <property type="match status" value="1"/>
</dbReference>
<dbReference type="PIRSF" id="PIRSF005902">
    <property type="entry name" value="DNase_TatD"/>
    <property type="match status" value="1"/>
</dbReference>
<protein>
    <submittedName>
        <fullName evidence="4">TatD family hydrolase</fullName>
    </submittedName>
</protein>
<feature type="binding site" evidence="3">
    <location>
        <position position="103"/>
    </location>
    <ligand>
        <name>a divalent metal cation</name>
        <dbReference type="ChEBI" id="CHEBI:60240"/>
        <label>1</label>
    </ligand>
</feature>
<proteinExistence type="predicted"/>
<dbReference type="KEGG" id="wco:G7084_00730"/>
<dbReference type="Proteomes" id="UP000500741">
    <property type="component" value="Chromosome"/>
</dbReference>
<dbReference type="SUPFAM" id="SSF51556">
    <property type="entry name" value="Metallo-dependent hydrolases"/>
    <property type="match status" value="1"/>
</dbReference>
<dbReference type="PANTHER" id="PTHR46124">
    <property type="entry name" value="D-AMINOACYL-TRNA DEACYLASE"/>
    <property type="match status" value="1"/>
</dbReference>
<evidence type="ECO:0000313" key="4">
    <source>
        <dbReference type="EMBL" id="QIL49979.1"/>
    </source>
</evidence>
<dbReference type="PROSITE" id="PS01090">
    <property type="entry name" value="TATD_2"/>
    <property type="match status" value="1"/>
</dbReference>
<organism evidence="4 5">
    <name type="scientific">Weissella coleopterorum</name>
    <dbReference type="NCBI Taxonomy" id="2714949"/>
    <lineage>
        <taxon>Bacteria</taxon>
        <taxon>Bacillati</taxon>
        <taxon>Bacillota</taxon>
        <taxon>Bacilli</taxon>
        <taxon>Lactobacillales</taxon>
        <taxon>Lactobacillaceae</taxon>
        <taxon>Weissella</taxon>
    </lineage>
</organism>
<feature type="binding site" evidence="3">
    <location>
        <position position="17"/>
    </location>
    <ligand>
        <name>a divalent metal cation</name>
        <dbReference type="ChEBI" id="CHEBI:60240"/>
        <label>1</label>
    </ligand>
</feature>